<dbReference type="EMBL" id="PJQY01002151">
    <property type="protein sequence ID" value="PQP96029.1"/>
    <property type="molecule type" value="Genomic_DNA"/>
</dbReference>
<protein>
    <submittedName>
        <fullName evidence="2">Uncharacterized protein</fullName>
    </submittedName>
</protein>
<name>A0A314XR62_PRUYE</name>
<dbReference type="OrthoDB" id="672903at2759"/>
<sequence length="73" mass="7997">MTAETVAGTRCKNVPEEGQPLSGEKLQDTRTFGKPSENKFPSGISSEKHWPEDGQIQGKLLERQLLAGISLPF</sequence>
<organism evidence="2 4">
    <name type="scientific">Prunus yedoensis var. nudiflora</name>
    <dbReference type="NCBI Taxonomy" id="2094558"/>
    <lineage>
        <taxon>Eukaryota</taxon>
        <taxon>Viridiplantae</taxon>
        <taxon>Streptophyta</taxon>
        <taxon>Embryophyta</taxon>
        <taxon>Tracheophyta</taxon>
        <taxon>Spermatophyta</taxon>
        <taxon>Magnoliopsida</taxon>
        <taxon>eudicotyledons</taxon>
        <taxon>Gunneridae</taxon>
        <taxon>Pentapetalae</taxon>
        <taxon>rosids</taxon>
        <taxon>fabids</taxon>
        <taxon>Rosales</taxon>
        <taxon>Rosaceae</taxon>
        <taxon>Amygdaloideae</taxon>
        <taxon>Amygdaleae</taxon>
        <taxon>Prunus</taxon>
    </lineage>
</organism>
<comment type="caution">
    <text evidence="2">The sequence shown here is derived from an EMBL/GenBank/DDBJ whole genome shotgun (WGS) entry which is preliminary data.</text>
</comment>
<proteinExistence type="predicted"/>
<accession>A0A314XR62</accession>
<reference evidence="2 4" key="1">
    <citation type="submission" date="2018-02" db="EMBL/GenBank/DDBJ databases">
        <title>Draft genome of wild Prunus yedoensis var. nudiflora.</title>
        <authorList>
            <person name="Baek S."/>
            <person name="Kim J.-H."/>
            <person name="Choi K."/>
            <person name="Kim G.-B."/>
            <person name="Cho A."/>
            <person name="Jang H."/>
            <person name="Shin C.-H."/>
            <person name="Yu H.-J."/>
            <person name="Mun J.-H."/>
        </authorList>
    </citation>
    <scope>NUCLEOTIDE SEQUENCE [LARGE SCALE GENOMIC DNA]</scope>
    <source>
        <strain evidence="4">cv. Jeju island</strain>
        <tissue evidence="2">Leaf</tissue>
    </source>
</reference>
<dbReference type="EMBL" id="PJQY01002383">
    <property type="protein sequence ID" value="PQP94130.1"/>
    <property type="molecule type" value="Genomic_DNA"/>
</dbReference>
<dbReference type="Proteomes" id="UP000250321">
    <property type="component" value="Unassembled WGS sequence"/>
</dbReference>
<feature type="region of interest" description="Disordered" evidence="1">
    <location>
        <begin position="1"/>
        <end position="55"/>
    </location>
</feature>
<evidence type="ECO:0000313" key="2">
    <source>
        <dbReference type="EMBL" id="PQP94130.1"/>
    </source>
</evidence>
<gene>
    <name evidence="2" type="ORF">Pyn_03488</name>
    <name evidence="3" type="ORF">Pyn_30104</name>
</gene>
<evidence type="ECO:0000256" key="1">
    <source>
        <dbReference type="SAM" id="MobiDB-lite"/>
    </source>
</evidence>
<dbReference type="STRING" id="2094558.A0A314XR62"/>
<keyword evidence="4" id="KW-1185">Reference proteome</keyword>
<evidence type="ECO:0000313" key="4">
    <source>
        <dbReference type="Proteomes" id="UP000250321"/>
    </source>
</evidence>
<dbReference type="AlphaFoldDB" id="A0A314XR62"/>
<evidence type="ECO:0000313" key="3">
    <source>
        <dbReference type="EMBL" id="PQP96029.1"/>
    </source>
</evidence>